<accession>A0AAP0LBG3</accession>
<protein>
    <submittedName>
        <fullName evidence="2">Uncharacterized protein</fullName>
    </submittedName>
</protein>
<dbReference type="AlphaFoldDB" id="A0AAP0LBG3"/>
<name>A0AAP0LBG3_9MAGN</name>
<organism evidence="2 3">
    <name type="scientific">Stephania cephalantha</name>
    <dbReference type="NCBI Taxonomy" id="152367"/>
    <lineage>
        <taxon>Eukaryota</taxon>
        <taxon>Viridiplantae</taxon>
        <taxon>Streptophyta</taxon>
        <taxon>Embryophyta</taxon>
        <taxon>Tracheophyta</taxon>
        <taxon>Spermatophyta</taxon>
        <taxon>Magnoliopsida</taxon>
        <taxon>Ranunculales</taxon>
        <taxon>Menispermaceae</taxon>
        <taxon>Menispermoideae</taxon>
        <taxon>Cissampelideae</taxon>
        <taxon>Stephania</taxon>
    </lineage>
</organism>
<evidence type="ECO:0000313" key="2">
    <source>
        <dbReference type="EMBL" id="KAK9166084.1"/>
    </source>
</evidence>
<sequence length="408" mass="44353">MTNGPIQGLVASGASPLSRLDSGFMDELFQVVDNIAGPKGWASITPKGPCRIGRRPNMIEEASDPYFHEAARGVHDLEADGDEWQEEYVEEIGARSIEANPNSNSEEVLEPGIEVVRRLFDSIDAHEDEDQILDLQQPINTETKHGELPQQMELVETTTEALDVVPLAMDCEFMNSCGKNKVAGEGELLEKNKISKNLVDTGDQLATKDSKWTWTSLITGEKENDKIEGERDREERERSDGGKGQSDGGSRRASTAARGPPSEPSQRSGVEAADGQRGTASARLAAAAIGPTDRRRCGGSDGGRCGSRRGERTAGSARAPADAGNGSLRNADTWRDNGRIGSGDEPAATRRDATRRNSPAATPKRARRRVVDRTTTKVIMHIHGVPSERSEPNRELNSAREHIRSNVW</sequence>
<dbReference type="Proteomes" id="UP001419268">
    <property type="component" value="Unassembled WGS sequence"/>
</dbReference>
<gene>
    <name evidence="2" type="ORF">Scep_001275</name>
</gene>
<proteinExistence type="predicted"/>
<evidence type="ECO:0000313" key="3">
    <source>
        <dbReference type="Proteomes" id="UP001419268"/>
    </source>
</evidence>
<keyword evidence="3" id="KW-1185">Reference proteome</keyword>
<feature type="compositionally biased region" description="Basic and acidic residues" evidence="1">
    <location>
        <begin position="223"/>
        <end position="241"/>
    </location>
</feature>
<evidence type="ECO:0000256" key="1">
    <source>
        <dbReference type="SAM" id="MobiDB-lite"/>
    </source>
</evidence>
<dbReference type="EMBL" id="JBBNAG010000001">
    <property type="protein sequence ID" value="KAK9166084.1"/>
    <property type="molecule type" value="Genomic_DNA"/>
</dbReference>
<feature type="region of interest" description="Disordered" evidence="1">
    <location>
        <begin position="386"/>
        <end position="408"/>
    </location>
</feature>
<feature type="region of interest" description="Disordered" evidence="1">
    <location>
        <begin position="223"/>
        <end position="371"/>
    </location>
</feature>
<comment type="caution">
    <text evidence="2">The sequence shown here is derived from an EMBL/GenBank/DDBJ whole genome shotgun (WGS) entry which is preliminary data.</text>
</comment>
<reference evidence="2 3" key="1">
    <citation type="submission" date="2024-01" db="EMBL/GenBank/DDBJ databases">
        <title>Genome assemblies of Stephania.</title>
        <authorList>
            <person name="Yang L."/>
        </authorList>
    </citation>
    <scope>NUCLEOTIDE SEQUENCE [LARGE SCALE GENOMIC DNA]</scope>
    <source>
        <strain evidence="2">JXDWG</strain>
        <tissue evidence="2">Leaf</tissue>
    </source>
</reference>